<accession>A0ACC4BFA2</accession>
<sequence length="77" mass="8703">MEAVRETTVLHAVAESEISCLKFHDGWLPYETLFMNGPNPSTQQKVGPFGFRNTTNPPPPSMVPRSILWTTMNSRVR</sequence>
<organism evidence="1 2">
    <name type="scientific">Populus alba</name>
    <name type="common">White poplar</name>
    <dbReference type="NCBI Taxonomy" id="43335"/>
    <lineage>
        <taxon>Eukaryota</taxon>
        <taxon>Viridiplantae</taxon>
        <taxon>Streptophyta</taxon>
        <taxon>Embryophyta</taxon>
        <taxon>Tracheophyta</taxon>
        <taxon>Spermatophyta</taxon>
        <taxon>Magnoliopsida</taxon>
        <taxon>eudicotyledons</taxon>
        <taxon>Gunneridae</taxon>
        <taxon>Pentapetalae</taxon>
        <taxon>rosids</taxon>
        <taxon>fabids</taxon>
        <taxon>Malpighiales</taxon>
        <taxon>Salicaceae</taxon>
        <taxon>Saliceae</taxon>
        <taxon>Populus</taxon>
    </lineage>
</organism>
<name>A0ACC4BFA2_POPAL</name>
<evidence type="ECO:0000313" key="2">
    <source>
        <dbReference type="Proteomes" id="UP000309997"/>
    </source>
</evidence>
<dbReference type="Proteomes" id="UP000309997">
    <property type="component" value="Unassembled WGS sequence"/>
</dbReference>
<evidence type="ECO:0000313" key="1">
    <source>
        <dbReference type="EMBL" id="KAL3577066.1"/>
    </source>
</evidence>
<reference evidence="1 2" key="1">
    <citation type="journal article" date="2024" name="Plant Biotechnol. J.">
        <title>Genome and CRISPR/Cas9 system of a widespread forest tree (Populus alba) in the world.</title>
        <authorList>
            <person name="Liu Y.J."/>
            <person name="Jiang P.F."/>
            <person name="Han X.M."/>
            <person name="Li X.Y."/>
            <person name="Wang H.M."/>
            <person name="Wang Y.J."/>
            <person name="Wang X.X."/>
            <person name="Zeng Q.Y."/>
        </authorList>
    </citation>
    <scope>NUCLEOTIDE SEQUENCE [LARGE SCALE GENOMIC DNA]</scope>
    <source>
        <strain evidence="2">cv. PAL-ZL1</strain>
    </source>
</reference>
<keyword evidence="2" id="KW-1185">Reference proteome</keyword>
<comment type="caution">
    <text evidence="1">The sequence shown here is derived from an EMBL/GenBank/DDBJ whole genome shotgun (WGS) entry which is preliminary data.</text>
</comment>
<dbReference type="EMBL" id="RCHU02000011">
    <property type="protein sequence ID" value="KAL3577066.1"/>
    <property type="molecule type" value="Genomic_DNA"/>
</dbReference>
<proteinExistence type="predicted"/>
<gene>
    <name evidence="1" type="ORF">D5086_022349</name>
</gene>
<protein>
    <submittedName>
        <fullName evidence="1">Uncharacterized protein</fullName>
    </submittedName>
</protein>